<name>A0AAW1T9T9_9CHLO</name>
<feature type="region of interest" description="Disordered" evidence="4">
    <location>
        <begin position="27"/>
        <end position="49"/>
    </location>
</feature>
<evidence type="ECO:0000256" key="2">
    <source>
        <dbReference type="ARBA" id="ARBA00023004"/>
    </source>
</evidence>
<dbReference type="PANTHER" id="PTHR10694">
    <property type="entry name" value="LYSINE-SPECIFIC DEMETHYLASE"/>
    <property type="match status" value="1"/>
</dbReference>
<sequence>MAFSDGGSGSREERRILAQVDAFEQTAAKSSKREAKLREDANRADWTRQAQARREAQLLHAQAAQGGWLSQLDPAPTFRPSVEEFESPLRYIEKVRVAAAPYGICKIIPPIVPAVPAGLVLERQASEGRRLRFPARIQEVKRPDWGSFDTPQFWSSPRTYTLTEFEKFADDFQRRLWGVGGSVPPRMVENEYWRAASSVEPTQVSYGTDVEGSAFCQPQTGDPMGSSRWNLQALPKDAESTLRLIKGEIPGVTAPMLYMGMLFATFAWHVEDHNLYSINYHHLGASKTWYGVPESDADSFEQVVRDRIYTDALRKAAEEGRSDYEQEVLVQRTLLEKTTMFSPELLLQAGVKVFRTVQYPGELVITFPRAYHSGFSNGFNIGEAVNFATGNWFPYGADACERYRHLARLPVLPHEQLLCQEARHLRSRMHKGQRHRDSAFAHTDATVRHAFIQLMQLQNEQRQELMAKGAVCQEMPASITTSMPCGRCRHMAYVSLVLDDHDEAEPAGSSDEGHYRCLSCALADASCGPSAVVMVRADLDELEACAQEFEGASFEPPGDVEHLQRTGSSISDSYADDSIHPPQLQETWHQLDMLQQRQHLMDQGRMGWDPDFMGEPGQSLTFPGGSLSRSQGPLGAGKHLGLKRGGLTKSRPSLPKAAAAAAAAAAAVSGGSEPAVMPNQCHRSDGKGWRCPFPSLPGMKMCIKHSRMQQRHGPDRQATGSKYPKGKSSKNRNGPGGPPTSLPFSVAPLQ</sequence>
<dbReference type="InterPro" id="IPR003349">
    <property type="entry name" value="JmjN"/>
</dbReference>
<reference evidence="8 9" key="1">
    <citation type="journal article" date="2024" name="Nat. Commun.">
        <title>Phylogenomics reveals the evolutionary origins of lichenization in chlorophyte algae.</title>
        <authorList>
            <person name="Puginier C."/>
            <person name="Libourel C."/>
            <person name="Otte J."/>
            <person name="Skaloud P."/>
            <person name="Haon M."/>
            <person name="Grisel S."/>
            <person name="Petersen M."/>
            <person name="Berrin J.G."/>
            <person name="Delaux P.M."/>
            <person name="Dal Grande F."/>
            <person name="Keller J."/>
        </authorList>
    </citation>
    <scope>NUCLEOTIDE SEQUENCE [LARGE SCALE GENOMIC DNA]</scope>
    <source>
        <strain evidence="8 9">SAG 2523</strain>
    </source>
</reference>
<evidence type="ECO:0000313" key="8">
    <source>
        <dbReference type="EMBL" id="KAK9866335.1"/>
    </source>
</evidence>
<dbReference type="PROSITE" id="PS51183">
    <property type="entry name" value="JMJN"/>
    <property type="match status" value="1"/>
</dbReference>
<dbReference type="PROSITE" id="PS51667">
    <property type="entry name" value="WRC"/>
    <property type="match status" value="1"/>
</dbReference>
<comment type="caution">
    <text evidence="8">The sequence shown here is derived from an EMBL/GenBank/DDBJ whole genome shotgun (WGS) entry which is preliminary data.</text>
</comment>
<feature type="compositionally biased region" description="Basic and acidic residues" evidence="4">
    <location>
        <begin position="31"/>
        <end position="49"/>
    </location>
</feature>
<keyword evidence="9" id="KW-1185">Reference proteome</keyword>
<dbReference type="PANTHER" id="PTHR10694:SF33">
    <property type="entry name" value="LYSINE-SPECIFIC DEMETHYLASE 5"/>
    <property type="match status" value="1"/>
</dbReference>
<keyword evidence="2" id="KW-0408">Iron</keyword>
<dbReference type="Gene3D" id="2.60.120.650">
    <property type="entry name" value="Cupin"/>
    <property type="match status" value="1"/>
</dbReference>
<protein>
    <submittedName>
        <fullName evidence="8">Uncharacterized protein</fullName>
    </submittedName>
</protein>
<evidence type="ECO:0000259" key="6">
    <source>
        <dbReference type="PROSITE" id="PS51184"/>
    </source>
</evidence>
<keyword evidence="3" id="KW-0539">Nucleus</keyword>
<dbReference type="SUPFAM" id="SSF51197">
    <property type="entry name" value="Clavaminate synthase-like"/>
    <property type="match status" value="1"/>
</dbReference>
<feature type="domain" description="JmjN" evidence="5">
    <location>
        <begin position="75"/>
        <end position="116"/>
    </location>
</feature>
<evidence type="ECO:0000313" key="9">
    <source>
        <dbReference type="Proteomes" id="UP001485043"/>
    </source>
</evidence>
<dbReference type="GO" id="GO:0000785">
    <property type="term" value="C:chromatin"/>
    <property type="evidence" value="ECO:0007669"/>
    <property type="project" value="TreeGrafter"/>
</dbReference>
<dbReference type="Pfam" id="PF02373">
    <property type="entry name" value="JmjC"/>
    <property type="match status" value="1"/>
</dbReference>
<dbReference type="GO" id="GO:0046872">
    <property type="term" value="F:metal ion binding"/>
    <property type="evidence" value="ECO:0007669"/>
    <property type="project" value="UniProtKB-KW"/>
</dbReference>
<dbReference type="AlphaFoldDB" id="A0AAW1T9T9"/>
<dbReference type="SMART" id="SM00558">
    <property type="entry name" value="JmjC"/>
    <property type="match status" value="1"/>
</dbReference>
<gene>
    <name evidence="8" type="ORF">WJX84_009455</name>
</gene>
<proteinExistence type="predicted"/>
<dbReference type="GO" id="GO:0005634">
    <property type="term" value="C:nucleus"/>
    <property type="evidence" value="ECO:0007669"/>
    <property type="project" value="TreeGrafter"/>
</dbReference>
<dbReference type="GO" id="GO:0010468">
    <property type="term" value="P:regulation of gene expression"/>
    <property type="evidence" value="ECO:0007669"/>
    <property type="project" value="TreeGrafter"/>
</dbReference>
<feature type="domain" description="WRC" evidence="7">
    <location>
        <begin position="675"/>
        <end position="720"/>
    </location>
</feature>
<dbReference type="SMART" id="SM00545">
    <property type="entry name" value="JmjN"/>
    <property type="match status" value="1"/>
</dbReference>
<evidence type="ECO:0000259" key="7">
    <source>
        <dbReference type="PROSITE" id="PS51667"/>
    </source>
</evidence>
<dbReference type="Proteomes" id="UP001485043">
    <property type="component" value="Unassembled WGS sequence"/>
</dbReference>
<evidence type="ECO:0000256" key="3">
    <source>
        <dbReference type="ARBA" id="ARBA00023242"/>
    </source>
</evidence>
<dbReference type="GO" id="GO:0141052">
    <property type="term" value="F:histone H3 demethylase activity"/>
    <property type="evidence" value="ECO:0007669"/>
    <property type="project" value="UniProtKB-ARBA"/>
</dbReference>
<feature type="region of interest" description="Disordered" evidence="4">
    <location>
        <begin position="626"/>
        <end position="654"/>
    </location>
</feature>
<dbReference type="Pfam" id="PF08879">
    <property type="entry name" value="WRC"/>
    <property type="match status" value="1"/>
</dbReference>
<dbReference type="InterPro" id="IPR003347">
    <property type="entry name" value="JmjC_dom"/>
</dbReference>
<feature type="region of interest" description="Disordered" evidence="4">
    <location>
        <begin position="705"/>
        <end position="750"/>
    </location>
</feature>
<organism evidence="8 9">
    <name type="scientific">Apatococcus fuscideae</name>
    <dbReference type="NCBI Taxonomy" id="2026836"/>
    <lineage>
        <taxon>Eukaryota</taxon>
        <taxon>Viridiplantae</taxon>
        <taxon>Chlorophyta</taxon>
        <taxon>core chlorophytes</taxon>
        <taxon>Trebouxiophyceae</taxon>
        <taxon>Chlorellales</taxon>
        <taxon>Chlorellaceae</taxon>
        <taxon>Apatococcus</taxon>
    </lineage>
</organism>
<evidence type="ECO:0000256" key="4">
    <source>
        <dbReference type="SAM" id="MobiDB-lite"/>
    </source>
</evidence>
<keyword evidence="1" id="KW-0479">Metal-binding</keyword>
<dbReference type="Pfam" id="PF02375">
    <property type="entry name" value="JmjN"/>
    <property type="match status" value="1"/>
</dbReference>
<dbReference type="PROSITE" id="PS51184">
    <property type="entry name" value="JMJC"/>
    <property type="match status" value="1"/>
</dbReference>
<evidence type="ECO:0000259" key="5">
    <source>
        <dbReference type="PROSITE" id="PS51183"/>
    </source>
</evidence>
<dbReference type="EMBL" id="JALJOV010000170">
    <property type="protein sequence ID" value="KAK9866335.1"/>
    <property type="molecule type" value="Genomic_DNA"/>
</dbReference>
<feature type="domain" description="JmjC" evidence="6">
    <location>
        <begin position="223"/>
        <end position="404"/>
    </location>
</feature>
<dbReference type="InterPro" id="IPR014977">
    <property type="entry name" value="WRC_dom"/>
</dbReference>
<accession>A0AAW1T9T9</accession>
<evidence type="ECO:0000256" key="1">
    <source>
        <dbReference type="ARBA" id="ARBA00022723"/>
    </source>
</evidence>